<protein>
    <recommendedName>
        <fullName evidence="4">Cysteine-rich secreted protein</fullName>
    </recommendedName>
</protein>
<dbReference type="OrthoDB" id="3000408at2759"/>
<evidence type="ECO:0000313" key="2">
    <source>
        <dbReference type="EMBL" id="KAF5345029.1"/>
    </source>
</evidence>
<feature type="signal peptide" evidence="1">
    <location>
        <begin position="1"/>
        <end position="22"/>
    </location>
</feature>
<evidence type="ECO:0000256" key="1">
    <source>
        <dbReference type="SAM" id="SignalP"/>
    </source>
</evidence>
<sequence>MKSFFTTFSTVLLFSLAITVQAQDDECPDGYEAVESPPGSGNIVCEKVNIVCPGTGRRDYVDKATGQQLCCPSSKNLVILDNDRDGVCCDMSQIVEDGQCVTPSTPGGGSGPQCPRQPAGACALKAACGNSTNNGLEYGSCYTLAFPDGHQLGRGRNGANNEYIEDGYVQDIPFKVCKSTTDCGTGSLANGDSFYLQDLVGDPGDATGKLGWNNAAGGTHLTMTPDPASAGQFKGKSSCSGTNCKCVVKLSGNPNGLGYACPAQQPGITFWPNQRVTLNMQFIEIPCTNADPAPQGQ</sequence>
<dbReference type="EMBL" id="JAACJM010000115">
    <property type="protein sequence ID" value="KAF5345029.1"/>
    <property type="molecule type" value="Genomic_DNA"/>
</dbReference>
<evidence type="ECO:0000313" key="3">
    <source>
        <dbReference type="Proteomes" id="UP000559256"/>
    </source>
</evidence>
<name>A0A8H5FQ55_9AGAR</name>
<dbReference type="AlphaFoldDB" id="A0A8H5FQ55"/>
<feature type="chain" id="PRO_5034076468" description="Cysteine-rich secreted protein" evidence="1">
    <location>
        <begin position="23"/>
        <end position="297"/>
    </location>
</feature>
<keyword evidence="3" id="KW-1185">Reference proteome</keyword>
<reference evidence="2 3" key="1">
    <citation type="journal article" date="2020" name="ISME J.">
        <title>Uncovering the hidden diversity of litter-decomposition mechanisms in mushroom-forming fungi.</title>
        <authorList>
            <person name="Floudas D."/>
            <person name="Bentzer J."/>
            <person name="Ahren D."/>
            <person name="Johansson T."/>
            <person name="Persson P."/>
            <person name="Tunlid A."/>
        </authorList>
    </citation>
    <scope>NUCLEOTIDE SEQUENCE [LARGE SCALE GENOMIC DNA]</scope>
    <source>
        <strain evidence="2 3">CBS 291.85</strain>
    </source>
</reference>
<accession>A0A8H5FQ55</accession>
<dbReference type="Proteomes" id="UP000559256">
    <property type="component" value="Unassembled WGS sequence"/>
</dbReference>
<gene>
    <name evidence="2" type="ORF">D9758_010465</name>
</gene>
<organism evidence="2 3">
    <name type="scientific">Tetrapyrgos nigripes</name>
    <dbReference type="NCBI Taxonomy" id="182062"/>
    <lineage>
        <taxon>Eukaryota</taxon>
        <taxon>Fungi</taxon>
        <taxon>Dikarya</taxon>
        <taxon>Basidiomycota</taxon>
        <taxon>Agaricomycotina</taxon>
        <taxon>Agaricomycetes</taxon>
        <taxon>Agaricomycetidae</taxon>
        <taxon>Agaricales</taxon>
        <taxon>Marasmiineae</taxon>
        <taxon>Marasmiaceae</taxon>
        <taxon>Tetrapyrgos</taxon>
    </lineage>
</organism>
<comment type="caution">
    <text evidence="2">The sequence shown here is derived from an EMBL/GenBank/DDBJ whole genome shotgun (WGS) entry which is preliminary data.</text>
</comment>
<keyword evidence="1" id="KW-0732">Signal</keyword>
<evidence type="ECO:0008006" key="4">
    <source>
        <dbReference type="Google" id="ProtNLM"/>
    </source>
</evidence>
<proteinExistence type="predicted"/>